<evidence type="ECO:0000256" key="14">
    <source>
        <dbReference type="SAM" id="Phobius"/>
    </source>
</evidence>
<keyword evidence="5" id="KW-0109">Calcium transport</keyword>
<keyword evidence="11" id="KW-0406">Ion transport</keyword>
<feature type="chain" id="PRO_5040346980" description="Store-operated calcium entry-associated regulatory factor" evidence="15">
    <location>
        <begin position="24"/>
        <end position="243"/>
    </location>
</feature>
<evidence type="ECO:0000256" key="4">
    <source>
        <dbReference type="ARBA" id="ARBA00022448"/>
    </source>
</evidence>
<name>A0A9N9FBM9_FUNMO</name>
<protein>
    <recommendedName>
        <fullName evidence="3">Store-operated calcium entry-associated regulatory factor</fullName>
    </recommendedName>
    <alternativeName>
        <fullName evidence="13">Transmembrane protein 66</fullName>
    </alternativeName>
</protein>
<dbReference type="EMBL" id="CAJVPP010000934">
    <property type="protein sequence ID" value="CAG8522862.1"/>
    <property type="molecule type" value="Genomic_DNA"/>
</dbReference>
<keyword evidence="7 15" id="KW-0732">Signal</keyword>
<dbReference type="InterPro" id="IPR009567">
    <property type="entry name" value="SARAF"/>
</dbReference>
<keyword evidence="9" id="KW-0106">Calcium</keyword>
<proteinExistence type="inferred from homology"/>
<evidence type="ECO:0000256" key="7">
    <source>
        <dbReference type="ARBA" id="ARBA00022729"/>
    </source>
</evidence>
<evidence type="ECO:0000256" key="10">
    <source>
        <dbReference type="ARBA" id="ARBA00022989"/>
    </source>
</evidence>
<dbReference type="Proteomes" id="UP000789375">
    <property type="component" value="Unassembled WGS sequence"/>
</dbReference>
<evidence type="ECO:0000256" key="13">
    <source>
        <dbReference type="ARBA" id="ARBA00031116"/>
    </source>
</evidence>
<feature type="transmembrane region" description="Helical" evidence="14">
    <location>
        <begin position="122"/>
        <end position="142"/>
    </location>
</feature>
<keyword evidence="6 14" id="KW-0812">Transmembrane</keyword>
<sequence>MKLQLIPILSSIILFCVHVEVDGWGDRVLLENVRALTLHKGKYTTGRRTKPIKQITCVGGDAGCSYEPDVIQCRNVGSDGSRSCGLEYTLYFTNIRNEKHWFNEYFDSNYDITDLKNSSTSFSAFFGIIWLGMLGYILYNMYLTCMRTRRADNRPINIPNPPENRADNERINLPNPGFWSGIIGGGLLGYLFEPPSYGASSSYFTHDNDNNCHRYRDYSSHTTSNYNDDDKHTTYGFADTDVR</sequence>
<dbReference type="GO" id="GO:2001256">
    <property type="term" value="P:regulation of store-operated calcium entry"/>
    <property type="evidence" value="ECO:0007669"/>
    <property type="project" value="InterPro"/>
</dbReference>
<keyword evidence="8" id="KW-0256">Endoplasmic reticulum</keyword>
<keyword evidence="12 14" id="KW-0472">Membrane</keyword>
<reference evidence="16" key="1">
    <citation type="submission" date="2021-06" db="EMBL/GenBank/DDBJ databases">
        <authorList>
            <person name="Kallberg Y."/>
            <person name="Tangrot J."/>
            <person name="Rosling A."/>
        </authorList>
    </citation>
    <scope>NUCLEOTIDE SEQUENCE</scope>
    <source>
        <strain evidence="16">87-6 pot B 2015</strain>
    </source>
</reference>
<accession>A0A9N9FBM9</accession>
<dbReference type="PANTHER" id="PTHR15929:SF0">
    <property type="entry name" value="STORE-OPERATED CALCIUM ENTRY-ASSOCIATED REGULATORY FACTOR"/>
    <property type="match status" value="1"/>
</dbReference>
<evidence type="ECO:0000256" key="8">
    <source>
        <dbReference type="ARBA" id="ARBA00022824"/>
    </source>
</evidence>
<evidence type="ECO:0000313" key="16">
    <source>
        <dbReference type="EMBL" id="CAG8522862.1"/>
    </source>
</evidence>
<dbReference type="GO" id="GO:0005789">
    <property type="term" value="C:endoplasmic reticulum membrane"/>
    <property type="evidence" value="ECO:0007669"/>
    <property type="project" value="UniProtKB-SubCell"/>
</dbReference>
<comment type="subcellular location">
    <subcellularLocation>
        <location evidence="1">Endoplasmic reticulum membrane</location>
        <topology evidence="1">Single-pass type I membrane protein</topology>
    </subcellularLocation>
</comment>
<evidence type="ECO:0000313" key="17">
    <source>
        <dbReference type="Proteomes" id="UP000789375"/>
    </source>
</evidence>
<evidence type="ECO:0000256" key="5">
    <source>
        <dbReference type="ARBA" id="ARBA00022568"/>
    </source>
</evidence>
<dbReference type="Pfam" id="PF06682">
    <property type="entry name" value="SARAF"/>
    <property type="match status" value="2"/>
</dbReference>
<keyword evidence="10 14" id="KW-1133">Transmembrane helix</keyword>
<evidence type="ECO:0000256" key="12">
    <source>
        <dbReference type="ARBA" id="ARBA00023136"/>
    </source>
</evidence>
<evidence type="ECO:0000256" key="3">
    <source>
        <dbReference type="ARBA" id="ARBA00016584"/>
    </source>
</evidence>
<evidence type="ECO:0000256" key="15">
    <source>
        <dbReference type="SAM" id="SignalP"/>
    </source>
</evidence>
<evidence type="ECO:0000256" key="2">
    <source>
        <dbReference type="ARBA" id="ARBA00006833"/>
    </source>
</evidence>
<evidence type="ECO:0000256" key="9">
    <source>
        <dbReference type="ARBA" id="ARBA00022837"/>
    </source>
</evidence>
<comment type="caution">
    <text evidence="16">The sequence shown here is derived from an EMBL/GenBank/DDBJ whole genome shotgun (WGS) entry which is preliminary data.</text>
</comment>
<organism evidence="16 17">
    <name type="scientific">Funneliformis mosseae</name>
    <name type="common">Endomycorrhizal fungus</name>
    <name type="synonym">Glomus mosseae</name>
    <dbReference type="NCBI Taxonomy" id="27381"/>
    <lineage>
        <taxon>Eukaryota</taxon>
        <taxon>Fungi</taxon>
        <taxon>Fungi incertae sedis</taxon>
        <taxon>Mucoromycota</taxon>
        <taxon>Glomeromycotina</taxon>
        <taxon>Glomeromycetes</taxon>
        <taxon>Glomerales</taxon>
        <taxon>Glomeraceae</taxon>
        <taxon>Funneliformis</taxon>
    </lineage>
</organism>
<dbReference type="AlphaFoldDB" id="A0A9N9FBM9"/>
<keyword evidence="4" id="KW-0813">Transport</keyword>
<evidence type="ECO:0000256" key="1">
    <source>
        <dbReference type="ARBA" id="ARBA00004115"/>
    </source>
</evidence>
<keyword evidence="17" id="KW-1185">Reference proteome</keyword>
<evidence type="ECO:0000256" key="11">
    <source>
        <dbReference type="ARBA" id="ARBA00023065"/>
    </source>
</evidence>
<feature type="signal peptide" evidence="15">
    <location>
        <begin position="1"/>
        <end position="23"/>
    </location>
</feature>
<comment type="similarity">
    <text evidence="2">Belongs to the SARAF family.</text>
</comment>
<gene>
    <name evidence="16" type="ORF">FMOSSE_LOCUS5121</name>
</gene>
<dbReference type="PANTHER" id="PTHR15929">
    <property type="entry name" value="STORE-OPERATED CALCIUM ENTRY-ASSOCIATED REGULATORY FACTOR"/>
    <property type="match status" value="1"/>
</dbReference>
<evidence type="ECO:0000256" key="6">
    <source>
        <dbReference type="ARBA" id="ARBA00022692"/>
    </source>
</evidence>
<dbReference type="GO" id="GO:0006816">
    <property type="term" value="P:calcium ion transport"/>
    <property type="evidence" value="ECO:0007669"/>
    <property type="project" value="UniProtKB-KW"/>
</dbReference>